<evidence type="ECO:0000313" key="5">
    <source>
        <dbReference type="EMBL" id="GLC23743.1"/>
    </source>
</evidence>
<keyword evidence="2" id="KW-0808">Transferase</keyword>
<dbReference type="SUPFAM" id="SSF53613">
    <property type="entry name" value="Ribokinase-like"/>
    <property type="match status" value="1"/>
</dbReference>
<dbReference type="InterPro" id="IPR029056">
    <property type="entry name" value="Ribokinase-like"/>
</dbReference>
<feature type="domain" description="Carbohydrate kinase PfkB" evidence="4">
    <location>
        <begin position="1"/>
        <end position="314"/>
    </location>
</feature>
<dbReference type="CDD" id="cd01166">
    <property type="entry name" value="KdgK"/>
    <property type="match status" value="1"/>
</dbReference>
<sequence>MKRVVTFGEVLMRLSPPGHERLFQSPTLRTYFGGSEANTAASLAHFGARVEHVTRVPSNALGDAALAALRAEGVGVRACARGGARMGLYFVEGGADVRPLRVVYDRAGSAFSEIEPEHVHWDAVLRGAEWFHVSGITPALGEGPLRSVHAALNAARAASVPVSLDLNFRPALWVGRDPKPILQPIAKRAQLLIANPGAIETMLGITTAGTIPEPPEALRATAEKVHELFGCTRVAITQRETISASEHGWQAFLWDAADGAMHEGGRHQVQVVDRVGGGDSFVAGLLHALLEGRSPAHAVRFATAASALKLTIPGDFNRVTADEVERLLSSHR</sequence>
<protein>
    <submittedName>
        <fullName evidence="5">2-dehydro-3-deoxygluconokinase</fullName>
    </submittedName>
</protein>
<evidence type="ECO:0000259" key="4">
    <source>
        <dbReference type="Pfam" id="PF00294"/>
    </source>
</evidence>
<dbReference type="InterPro" id="IPR052700">
    <property type="entry name" value="Carb_kinase_PfkB-like"/>
</dbReference>
<dbReference type="PANTHER" id="PTHR43320:SF2">
    <property type="entry name" value="2-DEHYDRO-3-DEOXYGLUCONOKINASE_2-DEHYDRO-3-DEOXYGALACTONOKINASE"/>
    <property type="match status" value="1"/>
</dbReference>
<dbReference type="Gene3D" id="3.40.1190.20">
    <property type="match status" value="1"/>
</dbReference>
<dbReference type="Pfam" id="PF00294">
    <property type="entry name" value="PfkB"/>
    <property type="match status" value="1"/>
</dbReference>
<keyword evidence="3" id="KW-0418">Kinase</keyword>
<dbReference type="GO" id="GO:0016301">
    <property type="term" value="F:kinase activity"/>
    <property type="evidence" value="ECO:0007669"/>
    <property type="project" value="UniProtKB-KW"/>
</dbReference>
<comment type="similarity">
    <text evidence="1">Belongs to the carbohydrate kinase PfkB family.</text>
</comment>
<name>A0AA37V8T1_9BACT</name>
<gene>
    <name evidence="5" type="ORF">rosag_02560</name>
</gene>
<dbReference type="EMBL" id="BRXS01000001">
    <property type="protein sequence ID" value="GLC23743.1"/>
    <property type="molecule type" value="Genomic_DNA"/>
</dbReference>
<evidence type="ECO:0000313" key="6">
    <source>
        <dbReference type="Proteomes" id="UP001161325"/>
    </source>
</evidence>
<evidence type="ECO:0000256" key="1">
    <source>
        <dbReference type="ARBA" id="ARBA00010688"/>
    </source>
</evidence>
<proteinExistence type="inferred from homology"/>
<dbReference type="PANTHER" id="PTHR43320">
    <property type="entry name" value="SUGAR KINASE"/>
    <property type="match status" value="1"/>
</dbReference>
<organism evidence="5 6">
    <name type="scientific">Roseisolibacter agri</name>
    <dbReference type="NCBI Taxonomy" id="2014610"/>
    <lineage>
        <taxon>Bacteria</taxon>
        <taxon>Pseudomonadati</taxon>
        <taxon>Gemmatimonadota</taxon>
        <taxon>Gemmatimonadia</taxon>
        <taxon>Gemmatimonadales</taxon>
        <taxon>Gemmatimonadaceae</taxon>
        <taxon>Roseisolibacter</taxon>
    </lineage>
</organism>
<dbReference type="RefSeq" id="WP_284348189.1">
    <property type="nucleotide sequence ID" value="NZ_BRXS01000001.1"/>
</dbReference>
<keyword evidence="6" id="KW-1185">Reference proteome</keyword>
<evidence type="ECO:0000256" key="3">
    <source>
        <dbReference type="ARBA" id="ARBA00022777"/>
    </source>
</evidence>
<evidence type="ECO:0000256" key="2">
    <source>
        <dbReference type="ARBA" id="ARBA00022679"/>
    </source>
</evidence>
<reference evidence="5" key="1">
    <citation type="submission" date="2022-08" db="EMBL/GenBank/DDBJ databases">
        <title>Draft genome sequencing of Roseisolibacter agri AW1220.</title>
        <authorList>
            <person name="Tobiishi Y."/>
            <person name="Tonouchi A."/>
        </authorList>
    </citation>
    <scope>NUCLEOTIDE SEQUENCE</scope>
    <source>
        <strain evidence="5">AW1220</strain>
    </source>
</reference>
<dbReference type="AlphaFoldDB" id="A0AA37V8T1"/>
<dbReference type="InterPro" id="IPR011611">
    <property type="entry name" value="PfkB_dom"/>
</dbReference>
<dbReference type="Proteomes" id="UP001161325">
    <property type="component" value="Unassembled WGS sequence"/>
</dbReference>
<accession>A0AA37V8T1</accession>
<comment type="caution">
    <text evidence="5">The sequence shown here is derived from an EMBL/GenBank/DDBJ whole genome shotgun (WGS) entry which is preliminary data.</text>
</comment>